<evidence type="ECO:0000313" key="2">
    <source>
        <dbReference type="EMBL" id="KDO81246.1"/>
    </source>
</evidence>
<feature type="non-terminal residue" evidence="2">
    <location>
        <position position="1"/>
    </location>
</feature>
<dbReference type="EMBL" id="KK784876">
    <property type="protein sequence ID" value="KDO81246.1"/>
    <property type="molecule type" value="Genomic_DNA"/>
</dbReference>
<gene>
    <name evidence="2" type="ORF">CISIN_1g0371691mg</name>
</gene>
<name>A0A067H121_CITSI</name>
<keyword evidence="3" id="KW-1185">Reference proteome</keyword>
<protein>
    <submittedName>
        <fullName evidence="2">Uncharacterized protein</fullName>
    </submittedName>
</protein>
<sequence length="24" mass="2814">QNKQGSGRRRKGEWQQVKDMAKVV</sequence>
<dbReference type="Proteomes" id="UP000027120">
    <property type="component" value="Unassembled WGS sequence"/>
</dbReference>
<dbReference type="AlphaFoldDB" id="A0A067H121"/>
<accession>A0A067H121</accession>
<reference evidence="2 3" key="1">
    <citation type="submission" date="2014-04" db="EMBL/GenBank/DDBJ databases">
        <authorList>
            <consortium name="International Citrus Genome Consortium"/>
            <person name="Gmitter F."/>
            <person name="Chen C."/>
            <person name="Farmerie W."/>
            <person name="Harkins T."/>
            <person name="Desany B."/>
            <person name="Mohiuddin M."/>
            <person name="Kodira C."/>
            <person name="Borodovsky M."/>
            <person name="Lomsadze A."/>
            <person name="Burns P."/>
            <person name="Jenkins J."/>
            <person name="Prochnik S."/>
            <person name="Shu S."/>
            <person name="Chapman J."/>
            <person name="Pitluck S."/>
            <person name="Schmutz J."/>
            <person name="Rokhsar D."/>
        </authorList>
    </citation>
    <scope>NUCLEOTIDE SEQUENCE</scope>
</reference>
<proteinExistence type="predicted"/>
<organism evidence="2 3">
    <name type="scientific">Citrus sinensis</name>
    <name type="common">Sweet orange</name>
    <name type="synonym">Citrus aurantium var. sinensis</name>
    <dbReference type="NCBI Taxonomy" id="2711"/>
    <lineage>
        <taxon>Eukaryota</taxon>
        <taxon>Viridiplantae</taxon>
        <taxon>Streptophyta</taxon>
        <taxon>Embryophyta</taxon>
        <taxon>Tracheophyta</taxon>
        <taxon>Spermatophyta</taxon>
        <taxon>Magnoliopsida</taxon>
        <taxon>eudicotyledons</taxon>
        <taxon>Gunneridae</taxon>
        <taxon>Pentapetalae</taxon>
        <taxon>rosids</taxon>
        <taxon>malvids</taxon>
        <taxon>Sapindales</taxon>
        <taxon>Rutaceae</taxon>
        <taxon>Aurantioideae</taxon>
        <taxon>Citrus</taxon>
    </lineage>
</organism>
<feature type="region of interest" description="Disordered" evidence="1">
    <location>
        <begin position="1"/>
        <end position="24"/>
    </location>
</feature>
<evidence type="ECO:0000313" key="3">
    <source>
        <dbReference type="Proteomes" id="UP000027120"/>
    </source>
</evidence>
<evidence type="ECO:0000256" key="1">
    <source>
        <dbReference type="SAM" id="MobiDB-lite"/>
    </source>
</evidence>
<feature type="compositionally biased region" description="Basic residues" evidence="1">
    <location>
        <begin position="1"/>
        <end position="11"/>
    </location>
</feature>